<evidence type="ECO:0000313" key="1">
    <source>
        <dbReference type="EMBL" id="CAI9165554.1"/>
    </source>
</evidence>
<dbReference type="Proteomes" id="UP001176941">
    <property type="component" value="Chromosome 24"/>
</dbReference>
<keyword evidence="2" id="KW-1185">Reference proteome</keyword>
<proteinExistence type="predicted"/>
<evidence type="ECO:0000313" key="2">
    <source>
        <dbReference type="Proteomes" id="UP001176941"/>
    </source>
</evidence>
<sequence>MIWGLVAMENLGAGRTWAQSSAAQPERSQKVAPLGLGLGGRERMLCFGDDIVGRKEKKIYPLGQFRFLPNREMFDHIPNKDQPHWLPPVVRAASQHRVLLKLDYRPLIRIQLELLYRNKIRTLERIMLCEFQMDCDDADPCSLWLWAAVRWEQAGQACFPRGS</sequence>
<accession>A0ABN8Z0V1</accession>
<dbReference type="EMBL" id="OX459960">
    <property type="protein sequence ID" value="CAI9165554.1"/>
    <property type="molecule type" value="Genomic_DNA"/>
</dbReference>
<reference evidence="1" key="1">
    <citation type="submission" date="2023-04" db="EMBL/GenBank/DDBJ databases">
        <authorList>
            <consortium name="ELIXIR-Norway"/>
        </authorList>
    </citation>
    <scope>NUCLEOTIDE SEQUENCE [LARGE SCALE GENOMIC DNA]</scope>
</reference>
<name>A0ABN8Z0V1_RANTA</name>
<gene>
    <name evidence="1" type="ORF">MRATA1EN1_LOCUS14516</name>
</gene>
<organism evidence="1 2">
    <name type="scientific">Rangifer tarandus platyrhynchus</name>
    <name type="common">Svalbard reindeer</name>
    <dbReference type="NCBI Taxonomy" id="3082113"/>
    <lineage>
        <taxon>Eukaryota</taxon>
        <taxon>Metazoa</taxon>
        <taxon>Chordata</taxon>
        <taxon>Craniata</taxon>
        <taxon>Vertebrata</taxon>
        <taxon>Euteleostomi</taxon>
        <taxon>Mammalia</taxon>
        <taxon>Eutheria</taxon>
        <taxon>Laurasiatheria</taxon>
        <taxon>Artiodactyla</taxon>
        <taxon>Ruminantia</taxon>
        <taxon>Pecora</taxon>
        <taxon>Cervidae</taxon>
        <taxon>Odocoileinae</taxon>
        <taxon>Rangifer</taxon>
    </lineage>
</organism>
<protein>
    <submittedName>
        <fullName evidence="1">Uncharacterized protein</fullName>
    </submittedName>
</protein>